<reference evidence="2 3" key="1">
    <citation type="submission" date="2019-03" db="EMBL/GenBank/DDBJ databases">
        <title>An improved genome assembly of the fluke Schistosoma japonicum.</title>
        <authorList>
            <person name="Hu W."/>
            <person name="Luo F."/>
            <person name="Yin M."/>
            <person name="Mo X."/>
            <person name="Sun C."/>
            <person name="Wu Q."/>
            <person name="Zhu B."/>
            <person name="Xiang M."/>
            <person name="Wang J."/>
            <person name="Wang Y."/>
            <person name="Zhang T."/>
            <person name="Xu B."/>
            <person name="Zheng H."/>
            <person name="Feng Z."/>
        </authorList>
    </citation>
    <scope>NUCLEOTIDE SEQUENCE [LARGE SCALE GENOMIC DNA]</scope>
    <source>
        <strain evidence="2">HuSjv2</strain>
        <tissue evidence="2">Worms</tissue>
    </source>
</reference>
<evidence type="ECO:0000259" key="1">
    <source>
        <dbReference type="Pfam" id="PF25356"/>
    </source>
</evidence>
<dbReference type="AlphaFoldDB" id="A0A4Z2DUH7"/>
<protein>
    <recommendedName>
        <fullName evidence="1">Trematode PH-like domain-containing protein</fullName>
    </recommendedName>
</protein>
<sequence length="210" mass="25027">MPKDKNKDKLEIIQSTDYTESIYHVCYALLIHDLHLKSKSQLFERTEAENEVAKIKPIFPVRLYLIFCKDCIRIKRFLPHTNRYNRYTLFYKQIKVYYFTPYMKHLLILGIISPNGKKCSYQYIYIEDYEDLFKVQTILNHIFENPLITITEMPIIGQLIISSFKNESKRSKRLGRIIFNTSSKSVDEIIEMNKPRNIDTVIDKRINGMN</sequence>
<evidence type="ECO:0000313" key="2">
    <source>
        <dbReference type="EMBL" id="TNN20089.1"/>
    </source>
</evidence>
<comment type="caution">
    <text evidence="2">The sequence shown here is derived from an EMBL/GenBank/DDBJ whole genome shotgun (WGS) entry which is preliminary data.</text>
</comment>
<organism evidence="2 3">
    <name type="scientific">Schistosoma japonicum</name>
    <name type="common">Blood fluke</name>
    <dbReference type="NCBI Taxonomy" id="6182"/>
    <lineage>
        <taxon>Eukaryota</taxon>
        <taxon>Metazoa</taxon>
        <taxon>Spiralia</taxon>
        <taxon>Lophotrochozoa</taxon>
        <taxon>Platyhelminthes</taxon>
        <taxon>Trematoda</taxon>
        <taxon>Digenea</taxon>
        <taxon>Strigeidida</taxon>
        <taxon>Schistosomatoidea</taxon>
        <taxon>Schistosomatidae</taxon>
        <taxon>Schistosoma</taxon>
    </lineage>
</organism>
<gene>
    <name evidence="2" type="ORF">EWB00_005452</name>
</gene>
<dbReference type="OrthoDB" id="6232781at2759"/>
<dbReference type="EMBL" id="SKCS01000036">
    <property type="protein sequence ID" value="TNN20089.1"/>
    <property type="molecule type" value="Genomic_DNA"/>
</dbReference>
<dbReference type="InterPro" id="IPR057376">
    <property type="entry name" value="PH_trem"/>
</dbReference>
<dbReference type="Pfam" id="PF25356">
    <property type="entry name" value="PH_trem"/>
    <property type="match status" value="1"/>
</dbReference>
<dbReference type="Proteomes" id="UP000311919">
    <property type="component" value="Unassembled WGS sequence"/>
</dbReference>
<accession>A0A4Z2DUH7</accession>
<feature type="domain" description="Trematode PH-like" evidence="1">
    <location>
        <begin position="20"/>
        <end position="141"/>
    </location>
</feature>
<evidence type="ECO:0000313" key="3">
    <source>
        <dbReference type="Proteomes" id="UP000311919"/>
    </source>
</evidence>
<proteinExistence type="predicted"/>
<keyword evidence="3" id="KW-1185">Reference proteome</keyword>
<name>A0A4Z2DUH7_SCHJA</name>